<gene>
    <name evidence="14" type="primary">purD</name>
    <name evidence="17" type="ORF">A3F23_01810</name>
</gene>
<evidence type="ECO:0000259" key="16">
    <source>
        <dbReference type="PROSITE" id="PS50975"/>
    </source>
</evidence>
<evidence type="ECO:0000256" key="12">
    <source>
        <dbReference type="ARBA" id="ARBA00042242"/>
    </source>
</evidence>
<dbReference type="GO" id="GO:0009113">
    <property type="term" value="P:purine nucleobase biosynthetic process"/>
    <property type="evidence" value="ECO:0007669"/>
    <property type="project" value="InterPro"/>
</dbReference>
<dbReference type="InterPro" id="IPR000115">
    <property type="entry name" value="PRibGlycinamide_synth"/>
</dbReference>
<dbReference type="SUPFAM" id="SSF52440">
    <property type="entry name" value="PreATP-grasp domain"/>
    <property type="match status" value="1"/>
</dbReference>
<evidence type="ECO:0000256" key="13">
    <source>
        <dbReference type="ARBA" id="ARBA00042864"/>
    </source>
</evidence>
<organism evidence="17 18">
    <name type="scientific">Candidatus Giovannonibacteria bacterium RIFCSPHIGHO2_12_FULL_43_15</name>
    <dbReference type="NCBI Taxonomy" id="1798341"/>
    <lineage>
        <taxon>Bacteria</taxon>
        <taxon>Candidatus Giovannoniibacteriota</taxon>
    </lineage>
</organism>
<evidence type="ECO:0000313" key="18">
    <source>
        <dbReference type="Proteomes" id="UP000177723"/>
    </source>
</evidence>
<name>A0A1F5WNH5_9BACT</name>
<dbReference type="GO" id="GO:0046872">
    <property type="term" value="F:metal ion binding"/>
    <property type="evidence" value="ECO:0007669"/>
    <property type="project" value="UniProtKB-KW"/>
</dbReference>
<dbReference type="AlphaFoldDB" id="A0A1F5WNH5"/>
<comment type="cofactor">
    <cofactor evidence="2">
        <name>Mg(2+)</name>
        <dbReference type="ChEBI" id="CHEBI:18420"/>
    </cofactor>
</comment>
<dbReference type="InterPro" id="IPR020561">
    <property type="entry name" value="PRibGlycinamid_synth_ATP-grasp"/>
</dbReference>
<dbReference type="InterPro" id="IPR011761">
    <property type="entry name" value="ATP-grasp"/>
</dbReference>
<dbReference type="PANTHER" id="PTHR43472:SF1">
    <property type="entry name" value="PHOSPHORIBOSYLAMINE--GLYCINE LIGASE, CHLOROPLASTIC"/>
    <property type="match status" value="1"/>
</dbReference>
<evidence type="ECO:0000256" key="8">
    <source>
        <dbReference type="ARBA" id="ARBA00022755"/>
    </source>
</evidence>
<evidence type="ECO:0000256" key="14">
    <source>
        <dbReference type="HAMAP-Rule" id="MF_00138"/>
    </source>
</evidence>
<protein>
    <recommendedName>
        <fullName evidence="4 14">Phosphoribosylamine--glycine ligase</fullName>
        <ecNumber evidence="4 14">6.3.4.13</ecNumber>
    </recommendedName>
    <alternativeName>
        <fullName evidence="14">GARS</fullName>
    </alternativeName>
    <alternativeName>
        <fullName evidence="12 14">Glycinamide ribonucleotide synthetase</fullName>
    </alternativeName>
    <alternativeName>
        <fullName evidence="13 14">Phosphoribosylglycinamide synthetase</fullName>
    </alternativeName>
</protein>
<dbReference type="SMART" id="SM01210">
    <property type="entry name" value="GARS_C"/>
    <property type="match status" value="1"/>
</dbReference>
<evidence type="ECO:0000256" key="11">
    <source>
        <dbReference type="ARBA" id="ARBA00038345"/>
    </source>
</evidence>
<evidence type="ECO:0000313" key="17">
    <source>
        <dbReference type="EMBL" id="OGF77206.1"/>
    </source>
</evidence>
<comment type="caution">
    <text evidence="17">The sequence shown here is derived from an EMBL/GenBank/DDBJ whole genome shotgun (WGS) entry which is preliminary data.</text>
</comment>
<dbReference type="InterPro" id="IPR037123">
    <property type="entry name" value="PRibGlycinamide_synth_C_sf"/>
</dbReference>
<dbReference type="NCBIfam" id="TIGR00877">
    <property type="entry name" value="purD"/>
    <property type="match status" value="1"/>
</dbReference>
<dbReference type="InterPro" id="IPR020560">
    <property type="entry name" value="PRibGlycinamide_synth_C-dom"/>
</dbReference>
<dbReference type="PANTHER" id="PTHR43472">
    <property type="entry name" value="PHOSPHORIBOSYLAMINE--GLYCINE LIGASE"/>
    <property type="match status" value="1"/>
</dbReference>
<dbReference type="InterPro" id="IPR013815">
    <property type="entry name" value="ATP_grasp_subdomain_1"/>
</dbReference>
<keyword evidence="8 14" id="KW-0658">Purine biosynthesis</keyword>
<dbReference type="SUPFAM" id="SSF56059">
    <property type="entry name" value="Glutathione synthetase ATP-binding domain-like"/>
    <property type="match status" value="1"/>
</dbReference>
<dbReference type="EC" id="6.3.4.13" evidence="4 14"/>
<dbReference type="InterPro" id="IPR016185">
    <property type="entry name" value="PreATP-grasp_dom_sf"/>
</dbReference>
<dbReference type="Gene3D" id="3.30.1490.20">
    <property type="entry name" value="ATP-grasp fold, A domain"/>
    <property type="match status" value="1"/>
</dbReference>
<comment type="cofactor">
    <cofactor evidence="1">
        <name>Mn(2+)</name>
        <dbReference type="ChEBI" id="CHEBI:29035"/>
    </cofactor>
</comment>
<dbReference type="PROSITE" id="PS50975">
    <property type="entry name" value="ATP_GRASP"/>
    <property type="match status" value="1"/>
</dbReference>
<dbReference type="HAMAP" id="MF_00138">
    <property type="entry name" value="GARS"/>
    <property type="match status" value="1"/>
</dbReference>
<dbReference type="GO" id="GO:0005524">
    <property type="term" value="F:ATP binding"/>
    <property type="evidence" value="ECO:0007669"/>
    <property type="project" value="UniProtKB-UniRule"/>
</dbReference>
<dbReference type="Pfam" id="PF02843">
    <property type="entry name" value="GARS_C"/>
    <property type="match status" value="1"/>
</dbReference>
<evidence type="ECO:0000256" key="6">
    <source>
        <dbReference type="ARBA" id="ARBA00022723"/>
    </source>
</evidence>
<evidence type="ECO:0000256" key="1">
    <source>
        <dbReference type="ARBA" id="ARBA00001936"/>
    </source>
</evidence>
<evidence type="ECO:0000256" key="7">
    <source>
        <dbReference type="ARBA" id="ARBA00022741"/>
    </source>
</evidence>
<feature type="domain" description="ATP-grasp" evidence="16">
    <location>
        <begin position="110"/>
        <end position="316"/>
    </location>
</feature>
<dbReference type="Gene3D" id="3.30.470.20">
    <property type="entry name" value="ATP-grasp fold, B domain"/>
    <property type="match status" value="1"/>
</dbReference>
<dbReference type="FunFam" id="3.40.50.20:FF:000006">
    <property type="entry name" value="Phosphoribosylamine--glycine ligase, chloroplastic"/>
    <property type="match status" value="1"/>
</dbReference>
<evidence type="ECO:0000256" key="2">
    <source>
        <dbReference type="ARBA" id="ARBA00001946"/>
    </source>
</evidence>
<comment type="pathway">
    <text evidence="3 14">Purine metabolism; IMP biosynthesis via de novo pathway; N(1)-(5-phospho-D-ribosyl)glycinamide from 5-phospho-alpha-D-ribose 1-diphosphate: step 2/2.</text>
</comment>
<dbReference type="SMART" id="SM01209">
    <property type="entry name" value="GARS_A"/>
    <property type="match status" value="1"/>
</dbReference>
<evidence type="ECO:0000256" key="3">
    <source>
        <dbReference type="ARBA" id="ARBA00005174"/>
    </source>
</evidence>
<comment type="catalytic activity">
    <reaction evidence="14">
        <text>5-phospho-beta-D-ribosylamine + glycine + ATP = N(1)-(5-phospho-beta-D-ribosyl)glycinamide + ADP + phosphate + H(+)</text>
        <dbReference type="Rhea" id="RHEA:17453"/>
        <dbReference type="ChEBI" id="CHEBI:15378"/>
        <dbReference type="ChEBI" id="CHEBI:30616"/>
        <dbReference type="ChEBI" id="CHEBI:43474"/>
        <dbReference type="ChEBI" id="CHEBI:57305"/>
        <dbReference type="ChEBI" id="CHEBI:58681"/>
        <dbReference type="ChEBI" id="CHEBI:143788"/>
        <dbReference type="ChEBI" id="CHEBI:456216"/>
        <dbReference type="EC" id="6.3.4.13"/>
    </reaction>
</comment>
<evidence type="ECO:0000256" key="5">
    <source>
        <dbReference type="ARBA" id="ARBA00022598"/>
    </source>
</evidence>
<keyword evidence="5 14" id="KW-0436">Ligase</keyword>
<sequence length="423" mass="45556">MARKKVFVVGSGGREHAILWKLAQSSKVGKLFAAPGNGGTGEIAENVSIAVDDVVGLAAFANKNNIDLTIVGPEKPLSLGIVDIFRSCGLSIFGPTRKASEIETSKAFAKRLMENARIPTARFKIFHEINTARSEIFMRSAPYVVKASGLASGKGVYVCWSLDEAEKALSEIMVERKHSSAGNEVIIEDFLNGYEVSIHVFCDGKTFSLFPPSQDYKQVSNFDLGKNTGGMGAIAPVPQFKSKHRLEIMGGIVEPVLSALTKLADPFTGCLYPGLMMTKYGPVVLEFNVRLGDPETEVYLRLLKSDFLDLVLACVEGNLESANVEWDSGFAACVILASEGYPDTPVTGRTIQGIEKAEQIPGVVVFHGATVFKEKLLTSDGRPLAVSAIGGTLEDAIKTVYAGVNCISFEGMHYRTDIGAKFL</sequence>
<keyword evidence="9 15" id="KW-0067">ATP-binding</keyword>
<dbReference type="InterPro" id="IPR011054">
    <property type="entry name" value="Rudment_hybrid_motif"/>
</dbReference>
<keyword evidence="10" id="KW-0464">Manganese</keyword>
<dbReference type="Gene3D" id="3.90.600.10">
    <property type="entry name" value="Phosphoribosylglycinamide synthetase, C-terminal domain"/>
    <property type="match status" value="1"/>
</dbReference>
<evidence type="ECO:0000256" key="4">
    <source>
        <dbReference type="ARBA" id="ARBA00013255"/>
    </source>
</evidence>
<dbReference type="SUPFAM" id="SSF51246">
    <property type="entry name" value="Rudiment single hybrid motif"/>
    <property type="match status" value="1"/>
</dbReference>
<dbReference type="Gene3D" id="3.40.50.20">
    <property type="match status" value="1"/>
</dbReference>
<keyword evidence="6" id="KW-0479">Metal-binding</keyword>
<dbReference type="Pfam" id="PF02844">
    <property type="entry name" value="GARS_N"/>
    <property type="match status" value="1"/>
</dbReference>
<dbReference type="GO" id="GO:0006189">
    <property type="term" value="P:'de novo' IMP biosynthetic process"/>
    <property type="evidence" value="ECO:0007669"/>
    <property type="project" value="UniProtKB-UniRule"/>
</dbReference>
<proteinExistence type="inferred from homology"/>
<reference evidence="17 18" key="1">
    <citation type="journal article" date="2016" name="Nat. Commun.">
        <title>Thousands of microbial genomes shed light on interconnected biogeochemical processes in an aquifer system.</title>
        <authorList>
            <person name="Anantharaman K."/>
            <person name="Brown C.T."/>
            <person name="Hug L.A."/>
            <person name="Sharon I."/>
            <person name="Castelle C.J."/>
            <person name="Probst A.J."/>
            <person name="Thomas B.C."/>
            <person name="Singh A."/>
            <person name="Wilkins M.J."/>
            <person name="Karaoz U."/>
            <person name="Brodie E.L."/>
            <person name="Williams K.H."/>
            <person name="Hubbard S.S."/>
            <person name="Banfield J.F."/>
        </authorList>
    </citation>
    <scope>NUCLEOTIDE SEQUENCE [LARGE SCALE GENOMIC DNA]</scope>
</reference>
<evidence type="ECO:0000256" key="9">
    <source>
        <dbReference type="ARBA" id="ARBA00022840"/>
    </source>
</evidence>
<evidence type="ECO:0000256" key="15">
    <source>
        <dbReference type="PROSITE-ProRule" id="PRU00409"/>
    </source>
</evidence>
<dbReference type="PROSITE" id="PS00184">
    <property type="entry name" value="GARS"/>
    <property type="match status" value="1"/>
</dbReference>
<keyword evidence="7 15" id="KW-0547">Nucleotide-binding</keyword>
<dbReference type="Proteomes" id="UP000177723">
    <property type="component" value="Unassembled WGS sequence"/>
</dbReference>
<dbReference type="Pfam" id="PF01071">
    <property type="entry name" value="GARS_A"/>
    <property type="match status" value="1"/>
</dbReference>
<dbReference type="GO" id="GO:0004637">
    <property type="term" value="F:phosphoribosylamine-glycine ligase activity"/>
    <property type="evidence" value="ECO:0007669"/>
    <property type="project" value="UniProtKB-UniRule"/>
</dbReference>
<dbReference type="EMBL" id="MFHT01000029">
    <property type="protein sequence ID" value="OGF77206.1"/>
    <property type="molecule type" value="Genomic_DNA"/>
</dbReference>
<dbReference type="UniPathway" id="UPA00074">
    <property type="reaction ID" value="UER00125"/>
</dbReference>
<dbReference type="InterPro" id="IPR020559">
    <property type="entry name" value="PRibGlycinamide_synth_CS"/>
</dbReference>
<comment type="similarity">
    <text evidence="11 14">Belongs to the GARS family.</text>
</comment>
<accession>A0A1F5WNH5</accession>
<dbReference type="InterPro" id="IPR020562">
    <property type="entry name" value="PRibGlycinamide_synth_N"/>
</dbReference>
<evidence type="ECO:0000256" key="10">
    <source>
        <dbReference type="ARBA" id="ARBA00023211"/>
    </source>
</evidence>